<dbReference type="Proteomes" id="UP001149411">
    <property type="component" value="Unassembled WGS sequence"/>
</dbReference>
<keyword evidence="3" id="KW-1185">Reference proteome</keyword>
<dbReference type="GO" id="GO:0006281">
    <property type="term" value="P:DNA repair"/>
    <property type="evidence" value="ECO:0007669"/>
    <property type="project" value="TreeGrafter"/>
</dbReference>
<evidence type="ECO:0000313" key="2">
    <source>
        <dbReference type="EMBL" id="MCX2819178.1"/>
    </source>
</evidence>
<dbReference type="SUPFAM" id="SSF56784">
    <property type="entry name" value="HAD-like"/>
    <property type="match status" value="1"/>
</dbReference>
<gene>
    <name evidence="2" type="ORF">EGH25_07405</name>
</gene>
<keyword evidence="2" id="KW-0378">Hydrolase</keyword>
<comment type="similarity">
    <text evidence="1">Belongs to the HAD-like hydrolase superfamily.</text>
</comment>
<dbReference type="AlphaFoldDB" id="A0A9Q4C4L4"/>
<protein>
    <submittedName>
        <fullName evidence="2">HAD family hydrolase</fullName>
    </submittedName>
</protein>
<dbReference type="GO" id="GO:0008967">
    <property type="term" value="F:phosphoglycolate phosphatase activity"/>
    <property type="evidence" value="ECO:0007669"/>
    <property type="project" value="TreeGrafter"/>
</dbReference>
<evidence type="ECO:0000313" key="3">
    <source>
        <dbReference type="Proteomes" id="UP001149411"/>
    </source>
</evidence>
<proteinExistence type="inferred from homology"/>
<evidence type="ECO:0000256" key="1">
    <source>
        <dbReference type="ARBA" id="ARBA00007958"/>
    </source>
</evidence>
<organism evidence="2 3">
    <name type="scientific">Halorutilus salinus</name>
    <dbReference type="NCBI Taxonomy" id="2487751"/>
    <lineage>
        <taxon>Archaea</taxon>
        <taxon>Methanobacteriati</taxon>
        <taxon>Methanobacteriota</taxon>
        <taxon>Stenosarchaea group</taxon>
        <taxon>Halobacteria</taxon>
        <taxon>Halorutilales</taxon>
        <taxon>Halorutilaceae</taxon>
        <taxon>Halorutilus</taxon>
    </lineage>
</organism>
<dbReference type="EMBL" id="RKLV01000006">
    <property type="protein sequence ID" value="MCX2819178.1"/>
    <property type="molecule type" value="Genomic_DNA"/>
</dbReference>
<dbReference type="SFLD" id="SFLDS00003">
    <property type="entry name" value="Haloacid_Dehalogenase"/>
    <property type="match status" value="1"/>
</dbReference>
<dbReference type="InterPro" id="IPR036412">
    <property type="entry name" value="HAD-like_sf"/>
</dbReference>
<dbReference type="InterPro" id="IPR006439">
    <property type="entry name" value="HAD-SF_hydro_IA"/>
</dbReference>
<accession>A0A9Q4C4L4</accession>
<dbReference type="NCBIfam" id="TIGR01549">
    <property type="entry name" value="HAD-SF-IA-v1"/>
    <property type="match status" value="1"/>
</dbReference>
<dbReference type="SFLD" id="SFLDG01129">
    <property type="entry name" value="C1.5:_HAD__Beta-PGM__Phosphata"/>
    <property type="match status" value="1"/>
</dbReference>
<comment type="caution">
    <text evidence="2">The sequence shown here is derived from an EMBL/GenBank/DDBJ whole genome shotgun (WGS) entry which is preliminary data.</text>
</comment>
<dbReference type="Gene3D" id="3.40.50.1000">
    <property type="entry name" value="HAD superfamily/HAD-like"/>
    <property type="match status" value="1"/>
</dbReference>
<dbReference type="InterPro" id="IPR050155">
    <property type="entry name" value="HAD-like_hydrolase_sf"/>
</dbReference>
<dbReference type="PANTHER" id="PTHR43434:SF1">
    <property type="entry name" value="PHOSPHOGLYCOLATE PHOSPHATASE"/>
    <property type="match status" value="1"/>
</dbReference>
<dbReference type="RefSeq" id="WP_266087233.1">
    <property type="nucleotide sequence ID" value="NZ_RKLV01000006.1"/>
</dbReference>
<reference evidence="2" key="1">
    <citation type="submission" date="2022-09" db="EMBL/GenBank/DDBJ databases">
        <title>Haloadaptaus new haloarchaeum isolated from saline soil.</title>
        <authorList>
            <person name="Duran-Viseras A."/>
            <person name="Sanchez-Porro C."/>
            <person name="Ventosa A."/>
        </authorList>
    </citation>
    <scope>NUCLEOTIDE SEQUENCE</scope>
    <source>
        <strain evidence="2">F3-133</strain>
    </source>
</reference>
<dbReference type="InterPro" id="IPR023214">
    <property type="entry name" value="HAD_sf"/>
</dbReference>
<sequence>MFDSYVFDLDGVLVDVRDSYRREVFEEVGDELGRGFTDDEVDRLWYGFGDDRADILADWGFDPREFWDVFDGIDTPERRVEHTYAYDDIDVLDDIEGPKGVVTHSPPALADRALEKTGLAGSFDAVVCCSYDLGYKPEPAPIRACIERMDASDDAVMIGDSVTDVRGAWNAGLAAAHVNRVGYSVDADMNIESLHEVRDFARCRA</sequence>
<dbReference type="Pfam" id="PF00702">
    <property type="entry name" value="Hydrolase"/>
    <property type="match status" value="1"/>
</dbReference>
<name>A0A9Q4C4L4_9EURY</name>
<dbReference type="PANTHER" id="PTHR43434">
    <property type="entry name" value="PHOSPHOGLYCOLATE PHOSPHATASE"/>
    <property type="match status" value="1"/>
</dbReference>